<organism evidence="2 3">
    <name type="scientific">Aspergillus avenaceus</name>
    <dbReference type="NCBI Taxonomy" id="36643"/>
    <lineage>
        <taxon>Eukaryota</taxon>
        <taxon>Fungi</taxon>
        <taxon>Dikarya</taxon>
        <taxon>Ascomycota</taxon>
        <taxon>Pezizomycotina</taxon>
        <taxon>Eurotiomycetes</taxon>
        <taxon>Eurotiomycetidae</taxon>
        <taxon>Eurotiales</taxon>
        <taxon>Aspergillaceae</taxon>
        <taxon>Aspergillus</taxon>
        <taxon>Aspergillus subgen. Circumdati</taxon>
    </lineage>
</organism>
<feature type="region of interest" description="Disordered" evidence="1">
    <location>
        <begin position="168"/>
        <end position="259"/>
    </location>
</feature>
<dbReference type="Proteomes" id="UP000325780">
    <property type="component" value="Unassembled WGS sequence"/>
</dbReference>
<feature type="compositionally biased region" description="Polar residues" evidence="1">
    <location>
        <begin position="248"/>
        <end position="259"/>
    </location>
</feature>
<reference evidence="2 3" key="1">
    <citation type="submission" date="2019-04" db="EMBL/GenBank/DDBJ databases">
        <title>Friends and foes A comparative genomics study of 23 Aspergillus species from section Flavi.</title>
        <authorList>
            <consortium name="DOE Joint Genome Institute"/>
            <person name="Kjaerbolling I."/>
            <person name="Vesth T."/>
            <person name="Frisvad J.C."/>
            <person name="Nybo J.L."/>
            <person name="Theobald S."/>
            <person name="Kildgaard S."/>
            <person name="Isbrandt T."/>
            <person name="Kuo A."/>
            <person name="Sato A."/>
            <person name="Lyhne E.K."/>
            <person name="Kogle M.E."/>
            <person name="Wiebenga A."/>
            <person name="Kun R.S."/>
            <person name="Lubbers R.J."/>
            <person name="Makela M.R."/>
            <person name="Barry K."/>
            <person name="Chovatia M."/>
            <person name="Clum A."/>
            <person name="Daum C."/>
            <person name="Haridas S."/>
            <person name="He G."/>
            <person name="LaButti K."/>
            <person name="Lipzen A."/>
            <person name="Mondo S."/>
            <person name="Riley R."/>
            <person name="Salamov A."/>
            <person name="Simmons B.A."/>
            <person name="Magnuson J.K."/>
            <person name="Henrissat B."/>
            <person name="Mortensen U.H."/>
            <person name="Larsen T.O."/>
            <person name="Devries R.P."/>
            <person name="Grigoriev I.V."/>
            <person name="Machida M."/>
            <person name="Baker S.E."/>
            <person name="Andersen M.R."/>
        </authorList>
    </citation>
    <scope>NUCLEOTIDE SEQUENCE [LARGE SCALE GENOMIC DNA]</scope>
    <source>
        <strain evidence="2 3">IBT 18842</strain>
    </source>
</reference>
<feature type="compositionally biased region" description="Basic and acidic residues" evidence="1">
    <location>
        <begin position="563"/>
        <end position="572"/>
    </location>
</feature>
<evidence type="ECO:0000313" key="2">
    <source>
        <dbReference type="EMBL" id="KAE8148769.1"/>
    </source>
</evidence>
<dbReference type="EMBL" id="ML742147">
    <property type="protein sequence ID" value="KAE8148769.1"/>
    <property type="molecule type" value="Genomic_DNA"/>
</dbReference>
<dbReference type="OrthoDB" id="4757558at2759"/>
<keyword evidence="3" id="KW-1185">Reference proteome</keyword>
<feature type="region of interest" description="Disordered" evidence="1">
    <location>
        <begin position="560"/>
        <end position="589"/>
    </location>
</feature>
<evidence type="ECO:0000313" key="3">
    <source>
        <dbReference type="Proteomes" id="UP000325780"/>
    </source>
</evidence>
<protein>
    <submittedName>
        <fullName evidence="2">Uncharacterized protein</fullName>
    </submittedName>
</protein>
<feature type="compositionally biased region" description="Basic and acidic residues" evidence="1">
    <location>
        <begin position="97"/>
        <end position="108"/>
    </location>
</feature>
<feature type="region of interest" description="Disordered" evidence="1">
    <location>
        <begin position="97"/>
        <end position="150"/>
    </location>
</feature>
<feature type="compositionally biased region" description="Low complexity" evidence="1">
    <location>
        <begin position="232"/>
        <end position="247"/>
    </location>
</feature>
<name>A0A5N6TRJ3_ASPAV</name>
<evidence type="ECO:0000256" key="1">
    <source>
        <dbReference type="SAM" id="MobiDB-lite"/>
    </source>
</evidence>
<feature type="compositionally biased region" description="Polar residues" evidence="1">
    <location>
        <begin position="110"/>
        <end position="120"/>
    </location>
</feature>
<sequence length="589" mass="66880">MSDKDAQDMCKPGREEGPAVDHVSRCITYRDALLGTLAPKHKDRVPETDITVKIEVTEHDAALHAHPHSLAHVMARDLAAEMTFKQHENSSIEEISKVKDHTSYREWEAVTTTDPTISSTQDEERSSTGSPTSVSSTQSSLSNHPIRKIKIPVREKLSPIKEVSSEATRIFYGDESPSQQAEKDSTSDESQSYLVCTPRSSKTTSTGWTSAGPLDTPQMKPFETGPTEKTTASFHAISSHAHPSSSAQGDKTTQNTTTPSEFVSIQKPDSFFWQLDSHGFQCAKAECEKCCNLWDGESVICPRCGPFSEVRYCCKEHLLDDIKWHWLYCEQMTFEHPCRESSIPLDVRNGPPFVPCLHAYDTPERHRQAVYFAANHNMGDYFIFSDWIDMMEAGFPENNPELRCSNRVIYRIAFNDANEKDRFRRVLATCLFMTIEVVELVDYLFRLIRDKLRSENAPPELETALKWQFFEEFAVMIQQQISGERHACTTDWDGRNRRICRDAVCRGEYRRLLGTLGGKGHRQLIGHLEGSYWILRAARTTHPTVHDPRARMRGEGFEDVAEEDRREFRRGAGWDGAGTGEMEIEGIND</sequence>
<feature type="compositionally biased region" description="Polar residues" evidence="1">
    <location>
        <begin position="188"/>
        <end position="209"/>
    </location>
</feature>
<gene>
    <name evidence="2" type="ORF">BDV25DRAFT_141459</name>
</gene>
<accession>A0A5N6TRJ3</accession>
<proteinExistence type="predicted"/>
<feature type="compositionally biased region" description="Low complexity" evidence="1">
    <location>
        <begin position="127"/>
        <end position="142"/>
    </location>
</feature>
<dbReference type="AlphaFoldDB" id="A0A5N6TRJ3"/>